<gene>
    <name evidence="2" type="ORF">BLNAU_18912</name>
</gene>
<comment type="caution">
    <text evidence="2">The sequence shown here is derived from an EMBL/GenBank/DDBJ whole genome shotgun (WGS) entry which is preliminary data.</text>
</comment>
<proteinExistence type="predicted"/>
<feature type="compositionally biased region" description="Basic and acidic residues" evidence="1">
    <location>
        <begin position="400"/>
        <end position="410"/>
    </location>
</feature>
<name>A0ABQ9X3L5_9EUKA</name>
<organism evidence="2 3">
    <name type="scientific">Blattamonas nauphoetae</name>
    <dbReference type="NCBI Taxonomy" id="2049346"/>
    <lineage>
        <taxon>Eukaryota</taxon>
        <taxon>Metamonada</taxon>
        <taxon>Preaxostyla</taxon>
        <taxon>Oxymonadida</taxon>
        <taxon>Blattamonas</taxon>
    </lineage>
</organism>
<feature type="compositionally biased region" description="Basic and acidic residues" evidence="1">
    <location>
        <begin position="342"/>
        <end position="356"/>
    </location>
</feature>
<dbReference type="EMBL" id="JARBJD010000235">
    <property type="protein sequence ID" value="KAK2946168.1"/>
    <property type="molecule type" value="Genomic_DNA"/>
</dbReference>
<feature type="compositionally biased region" description="Polar residues" evidence="1">
    <location>
        <begin position="327"/>
        <end position="338"/>
    </location>
</feature>
<evidence type="ECO:0000256" key="1">
    <source>
        <dbReference type="SAM" id="MobiDB-lite"/>
    </source>
</evidence>
<accession>A0ABQ9X3L5</accession>
<dbReference type="Proteomes" id="UP001281761">
    <property type="component" value="Unassembled WGS sequence"/>
</dbReference>
<keyword evidence="3" id="KW-1185">Reference proteome</keyword>
<evidence type="ECO:0000313" key="2">
    <source>
        <dbReference type="EMBL" id="KAK2946168.1"/>
    </source>
</evidence>
<evidence type="ECO:0000313" key="3">
    <source>
        <dbReference type="Proteomes" id="UP001281761"/>
    </source>
</evidence>
<sequence>MVFQVCNSIGFVPRKGTLILCIPSTEQREKQIPLAAAKGSGNRVVLEVDMDARPRTAVFIINGNVPLTFVSGLPPSIKIGLSMKNEGVSVRFDGMHRLKQATPLRRVNEIKWNLDDLRDSEDMYMNGLRANVLTVETQMPSLVFTDPSHFRVEDNIITSTKPISEGIVAISFTSLSMDNSWPCPTHFGLIDGTTPIPETGQRLGEVENSIAFSSEGDTYSFSFENQNKSILVPSLESCIPVIVEINMDSNPHTAQFFASGASRHVVVIGLPESVRFGFSANGLGMQVRFDRITHLNRGSPFTDQMKVVEWPTSDSLQAKVVDEESVGNENNDQPSKYNPNEAEAKRIDDGEDVKDSNEDDEHSSELMVEKEKDEEESDGATEDDTDEEKSLSENDDVDEDHGTDVDEKKRQLPTMKLPELLFTDNSHFIIRNNIITRTEKGTDKKGRTRPSTVLFSEPITKGVVSVTFVVLTLSRSIDKKGFINLGLLDSSLPVPHLGRVLGENVKHSIGFTAILGKLHVYSRSKLEKDFRYSWMYNKTRIVMEVNMDSTPRTVQFFINGKAGKCYVSGIPESVRIGFSADVMGTSLQNTNIIHSTQPTPITDKRKEIKWTDTNESLEERKTFRYKPIRREAEGSMPALLSRNPEHFKIEGNVITRTTFDYDGRNSP</sequence>
<reference evidence="2 3" key="1">
    <citation type="journal article" date="2022" name="bioRxiv">
        <title>Genomics of Preaxostyla Flagellates Illuminates Evolutionary Transitions and the Path Towards Mitochondrial Loss.</title>
        <authorList>
            <person name="Novak L.V.F."/>
            <person name="Treitli S.C."/>
            <person name="Pyrih J."/>
            <person name="Halakuc P."/>
            <person name="Pipaliya S.V."/>
            <person name="Vacek V."/>
            <person name="Brzon O."/>
            <person name="Soukal P."/>
            <person name="Eme L."/>
            <person name="Dacks J.B."/>
            <person name="Karnkowska A."/>
            <person name="Elias M."/>
            <person name="Hampl V."/>
        </authorList>
    </citation>
    <scope>NUCLEOTIDE SEQUENCE [LARGE SCALE GENOMIC DNA]</scope>
    <source>
        <strain evidence="2">NAU3</strain>
        <tissue evidence="2">Gut</tissue>
    </source>
</reference>
<feature type="region of interest" description="Disordered" evidence="1">
    <location>
        <begin position="322"/>
        <end position="411"/>
    </location>
</feature>
<protein>
    <submittedName>
        <fullName evidence="2">Uncharacterized protein</fullName>
    </submittedName>
</protein>
<feature type="compositionally biased region" description="Acidic residues" evidence="1">
    <location>
        <begin position="372"/>
        <end position="399"/>
    </location>
</feature>